<dbReference type="InterPro" id="IPR004437">
    <property type="entry name" value="ParB/RepB/Spo0J"/>
</dbReference>
<dbReference type="NCBIfam" id="TIGR00180">
    <property type="entry name" value="parB_part"/>
    <property type="match status" value="1"/>
</dbReference>
<dbReference type="Gene3D" id="3.90.1530.30">
    <property type="match status" value="1"/>
</dbReference>
<protein>
    <recommendedName>
        <fullName evidence="2">Probable chromosome-partitioning protein ParB</fullName>
    </recommendedName>
</protein>
<dbReference type="GO" id="GO:0007059">
    <property type="term" value="P:chromosome segregation"/>
    <property type="evidence" value="ECO:0007669"/>
    <property type="project" value="UniProtKB-KW"/>
</dbReference>
<organism evidence="7 8">
    <name type="scientific">Candidatus Methylumidiphilus alinenensis</name>
    <dbReference type="NCBI Taxonomy" id="2202197"/>
    <lineage>
        <taxon>Bacteria</taxon>
        <taxon>Pseudomonadati</taxon>
        <taxon>Pseudomonadota</taxon>
        <taxon>Gammaproteobacteria</taxon>
        <taxon>Methylococcales</taxon>
        <taxon>Candidatus Methylumidiphilus</taxon>
    </lineage>
</organism>
<dbReference type="FunFam" id="1.10.10.2830:FF:000001">
    <property type="entry name" value="Chromosome partitioning protein ParB"/>
    <property type="match status" value="1"/>
</dbReference>
<evidence type="ECO:0000259" key="6">
    <source>
        <dbReference type="SMART" id="SM00470"/>
    </source>
</evidence>
<dbReference type="Proteomes" id="UP000249396">
    <property type="component" value="Unassembled WGS sequence"/>
</dbReference>
<comment type="function">
    <text evidence="5">Involved in chromosome partition. Localize to both poles of the predivisional cell following completion of DNA replication. Binds to the DNA origin of replication.</text>
</comment>
<evidence type="ECO:0000313" key="8">
    <source>
        <dbReference type="Proteomes" id="UP000249396"/>
    </source>
</evidence>
<dbReference type="SUPFAM" id="SSF110849">
    <property type="entry name" value="ParB/Sulfiredoxin"/>
    <property type="match status" value="1"/>
</dbReference>
<dbReference type="Gene3D" id="1.10.10.2830">
    <property type="match status" value="1"/>
</dbReference>
<dbReference type="InterPro" id="IPR003115">
    <property type="entry name" value="ParB_N"/>
</dbReference>
<evidence type="ECO:0000256" key="3">
    <source>
        <dbReference type="ARBA" id="ARBA00022829"/>
    </source>
</evidence>
<reference evidence="7 8" key="1">
    <citation type="journal article" date="2018" name="Aquat. Microb. Ecol.">
        <title>Gammaproteobacterial methanotrophs dominate.</title>
        <authorList>
            <person name="Rissanen A.J."/>
            <person name="Saarenheimo J."/>
            <person name="Tiirola M."/>
            <person name="Peura S."/>
            <person name="Aalto S.L."/>
            <person name="Karvinen A."/>
            <person name="Nykanen H."/>
        </authorList>
    </citation>
    <scope>NUCLEOTIDE SEQUENCE [LARGE SCALE GENOMIC DNA]</scope>
    <source>
        <strain evidence="7">AMbin10</strain>
    </source>
</reference>
<keyword evidence="4" id="KW-0238">DNA-binding</keyword>
<dbReference type="SMART" id="SM00470">
    <property type="entry name" value="ParB"/>
    <property type="match status" value="1"/>
</dbReference>
<evidence type="ECO:0000313" key="7">
    <source>
        <dbReference type="EMBL" id="PZN75046.1"/>
    </source>
</evidence>
<feature type="domain" description="ParB-like N-terminal" evidence="6">
    <location>
        <begin position="23"/>
        <end position="113"/>
    </location>
</feature>
<dbReference type="CDD" id="cd16393">
    <property type="entry name" value="SPO0J_N"/>
    <property type="match status" value="1"/>
</dbReference>
<dbReference type="InterPro" id="IPR036086">
    <property type="entry name" value="ParB/Sulfiredoxin_sf"/>
</dbReference>
<dbReference type="PANTHER" id="PTHR33375">
    <property type="entry name" value="CHROMOSOME-PARTITIONING PROTEIN PARB-RELATED"/>
    <property type="match status" value="1"/>
</dbReference>
<evidence type="ECO:0000256" key="5">
    <source>
        <dbReference type="ARBA" id="ARBA00025472"/>
    </source>
</evidence>
<comment type="similarity">
    <text evidence="1">Belongs to the ParB family.</text>
</comment>
<dbReference type="GO" id="GO:0005694">
    <property type="term" value="C:chromosome"/>
    <property type="evidence" value="ECO:0007669"/>
    <property type="project" value="TreeGrafter"/>
</dbReference>
<accession>A0A2W4QVF3</accession>
<dbReference type="AlphaFoldDB" id="A0A2W4QVF3"/>
<dbReference type="GO" id="GO:0003677">
    <property type="term" value="F:DNA binding"/>
    <property type="evidence" value="ECO:0007669"/>
    <property type="project" value="UniProtKB-KW"/>
</dbReference>
<dbReference type="FunFam" id="3.90.1530.30:FF:000001">
    <property type="entry name" value="Chromosome partitioning protein ParB"/>
    <property type="match status" value="1"/>
</dbReference>
<gene>
    <name evidence="7" type="ORF">DM484_19790</name>
</gene>
<evidence type="ECO:0000256" key="1">
    <source>
        <dbReference type="ARBA" id="ARBA00006295"/>
    </source>
</evidence>
<proteinExistence type="inferred from homology"/>
<dbReference type="Pfam" id="PF02195">
    <property type="entry name" value="ParB_N"/>
    <property type="match status" value="1"/>
</dbReference>
<keyword evidence="3" id="KW-0159">Chromosome partition</keyword>
<name>A0A2W4QVF3_9GAMM</name>
<comment type="caution">
    <text evidence="7">The sequence shown here is derived from an EMBL/GenBank/DDBJ whole genome shotgun (WGS) entry which is preliminary data.</text>
</comment>
<evidence type="ECO:0000256" key="2">
    <source>
        <dbReference type="ARBA" id="ARBA00022372"/>
    </source>
</evidence>
<dbReference type="GO" id="GO:0045881">
    <property type="term" value="P:positive regulation of sporulation resulting in formation of a cellular spore"/>
    <property type="evidence" value="ECO:0007669"/>
    <property type="project" value="TreeGrafter"/>
</dbReference>
<dbReference type="EMBL" id="QJPH01000404">
    <property type="protein sequence ID" value="PZN75046.1"/>
    <property type="molecule type" value="Genomic_DNA"/>
</dbReference>
<evidence type="ECO:0000256" key="4">
    <source>
        <dbReference type="ARBA" id="ARBA00023125"/>
    </source>
</evidence>
<dbReference type="InterPro" id="IPR041468">
    <property type="entry name" value="HTH_ParB/Spo0J"/>
</dbReference>
<dbReference type="InterPro" id="IPR050336">
    <property type="entry name" value="Chromosome_partition/occlusion"/>
</dbReference>
<dbReference type="Pfam" id="PF17762">
    <property type="entry name" value="HTH_ParB"/>
    <property type="match status" value="1"/>
</dbReference>
<dbReference type="PANTHER" id="PTHR33375:SF1">
    <property type="entry name" value="CHROMOSOME-PARTITIONING PROTEIN PARB-RELATED"/>
    <property type="match status" value="1"/>
</dbReference>
<sequence>MEKKPQLAVSMFGSVSPNTPKIKDIDITHILPNPDQPRKTFDEQSLRELADSIQQHGMLQPITVIRKEDDQDRYILVAGERRFRAHQLLGKPKVLGIVLTSGNIDELAIIENLQREDLNPIEEAEALAKLMYRYQYTQEALGKVVGKAQATISNILNLNKLPDKIKQEYSTSNNKVSKSLLMEIARHENHSEQLKFWEAVKLGNSTVRAAREAKKEKIQVRVIQPPIKQTIAAGALFANRLEKIDAADLFDDDECEHEIIRLRDRINQQIGQFYSAEERISHAALELKELLANATFDLVGSDSLASDLAELRDKLAELTTGFGKEKDEGIE</sequence>